<keyword evidence="1" id="KW-0472">Membrane</keyword>
<evidence type="ECO:0008006" key="4">
    <source>
        <dbReference type="Google" id="ProtNLM"/>
    </source>
</evidence>
<evidence type="ECO:0000313" key="3">
    <source>
        <dbReference type="Proteomes" id="UP000827092"/>
    </source>
</evidence>
<feature type="transmembrane region" description="Helical" evidence="1">
    <location>
        <begin position="247"/>
        <end position="267"/>
    </location>
</feature>
<gene>
    <name evidence="2" type="ORF">JTE90_013617</name>
</gene>
<reference evidence="2 3" key="1">
    <citation type="journal article" date="2022" name="Nat. Ecol. Evol.">
        <title>A masculinizing supergene underlies an exaggerated male reproductive morph in a spider.</title>
        <authorList>
            <person name="Hendrickx F."/>
            <person name="De Corte Z."/>
            <person name="Sonet G."/>
            <person name="Van Belleghem S.M."/>
            <person name="Kostlbacher S."/>
            <person name="Vangestel C."/>
        </authorList>
    </citation>
    <scope>NUCLEOTIDE SEQUENCE [LARGE SCALE GENOMIC DNA]</scope>
    <source>
        <strain evidence="2">W744_W776</strain>
    </source>
</reference>
<feature type="transmembrane region" description="Helical" evidence="1">
    <location>
        <begin position="138"/>
        <end position="156"/>
    </location>
</feature>
<evidence type="ECO:0000256" key="1">
    <source>
        <dbReference type="SAM" id="Phobius"/>
    </source>
</evidence>
<proteinExistence type="predicted"/>
<feature type="transmembrane region" description="Helical" evidence="1">
    <location>
        <begin position="168"/>
        <end position="187"/>
    </location>
</feature>
<dbReference type="Proteomes" id="UP000827092">
    <property type="component" value="Unassembled WGS sequence"/>
</dbReference>
<dbReference type="EMBL" id="JAFNEN010000319">
    <property type="protein sequence ID" value="KAG8185958.1"/>
    <property type="molecule type" value="Genomic_DNA"/>
</dbReference>
<organism evidence="2 3">
    <name type="scientific">Oedothorax gibbosus</name>
    <dbReference type="NCBI Taxonomy" id="931172"/>
    <lineage>
        <taxon>Eukaryota</taxon>
        <taxon>Metazoa</taxon>
        <taxon>Ecdysozoa</taxon>
        <taxon>Arthropoda</taxon>
        <taxon>Chelicerata</taxon>
        <taxon>Arachnida</taxon>
        <taxon>Araneae</taxon>
        <taxon>Araneomorphae</taxon>
        <taxon>Entelegynae</taxon>
        <taxon>Araneoidea</taxon>
        <taxon>Linyphiidae</taxon>
        <taxon>Erigoninae</taxon>
        <taxon>Oedothorax</taxon>
    </lineage>
</organism>
<accession>A0AAV6UQ97</accession>
<evidence type="ECO:0000313" key="2">
    <source>
        <dbReference type="EMBL" id="KAG8185958.1"/>
    </source>
</evidence>
<keyword evidence="1" id="KW-0812">Transmembrane</keyword>
<sequence length="332" mass="38590">MLDLLLKPLKDLMMESRVVRFRIILILWCAVVVLKLFTMSFMLWLKRYSQILQMQESTGKSVYLGMLTFCMIYFPNMGFALIECFVLYYCCLCWILKRAFKVYIDLLKNNLEGRRVLSYHSRITKAVSCVDAVNSQQLFWIFSLFLVVFFAQTYILMHETIDINEIIITGWSALLFFVAVMSAASVGESAESLKQYMSENDSKFEDNMFYRMSLKMDASDNQLTVWKMFILKKTYILMHDTVHMTEVILTAWSALLFSVTVVSAASVRESSESLKQYMSVNDLKFEDITFYRMNLKMAASDNQLTVWKMFILKKVTLINVAGALITYAVILL</sequence>
<keyword evidence="1" id="KW-1133">Transmembrane helix</keyword>
<comment type="caution">
    <text evidence="2">The sequence shown here is derived from an EMBL/GenBank/DDBJ whole genome shotgun (WGS) entry which is preliminary data.</text>
</comment>
<feature type="transmembrane region" description="Helical" evidence="1">
    <location>
        <begin position="66"/>
        <end position="97"/>
    </location>
</feature>
<feature type="transmembrane region" description="Helical" evidence="1">
    <location>
        <begin position="311"/>
        <end position="330"/>
    </location>
</feature>
<name>A0AAV6UQ97_9ARAC</name>
<feature type="transmembrane region" description="Helical" evidence="1">
    <location>
        <begin position="20"/>
        <end position="45"/>
    </location>
</feature>
<keyword evidence="3" id="KW-1185">Reference proteome</keyword>
<protein>
    <recommendedName>
        <fullName evidence="4">Gustatory receptor</fullName>
    </recommendedName>
</protein>
<dbReference type="AlphaFoldDB" id="A0AAV6UQ97"/>